<keyword evidence="2" id="KW-0547">Nucleotide-binding</keyword>
<dbReference type="InterPro" id="IPR027417">
    <property type="entry name" value="P-loop_NTPase"/>
</dbReference>
<dbReference type="GO" id="GO:0016887">
    <property type="term" value="F:ATP hydrolysis activity"/>
    <property type="evidence" value="ECO:0007669"/>
    <property type="project" value="InterPro"/>
</dbReference>
<gene>
    <name evidence="5" type="ORF">K8V42_10500</name>
</gene>
<organism evidence="5 6">
    <name type="scientific">Enterococcus aquimarinus</name>
    <dbReference type="NCBI Taxonomy" id="328396"/>
    <lineage>
        <taxon>Bacteria</taxon>
        <taxon>Bacillati</taxon>
        <taxon>Bacillota</taxon>
        <taxon>Bacilli</taxon>
        <taxon>Lactobacillales</taxon>
        <taxon>Enterococcaceae</taxon>
        <taxon>Enterococcus</taxon>
    </lineage>
</organism>
<reference evidence="5" key="2">
    <citation type="submission" date="2021-11" db="EMBL/GenBank/DDBJ databases">
        <authorList>
            <person name="Gilroy R."/>
        </authorList>
    </citation>
    <scope>NUCLEOTIDE SEQUENCE</scope>
    <source>
        <strain evidence="5">150</strain>
    </source>
</reference>
<dbReference type="SUPFAM" id="SSF52540">
    <property type="entry name" value="P-loop containing nucleoside triphosphate hydrolases"/>
    <property type="match status" value="1"/>
</dbReference>
<feature type="domain" description="ABC transporter" evidence="4">
    <location>
        <begin position="7"/>
        <end position="233"/>
    </location>
</feature>
<evidence type="ECO:0000256" key="3">
    <source>
        <dbReference type="ARBA" id="ARBA00022840"/>
    </source>
</evidence>
<evidence type="ECO:0000256" key="1">
    <source>
        <dbReference type="ARBA" id="ARBA00022448"/>
    </source>
</evidence>
<dbReference type="PROSITE" id="PS50893">
    <property type="entry name" value="ABC_TRANSPORTER_2"/>
    <property type="match status" value="1"/>
</dbReference>
<comment type="caution">
    <text evidence="5">The sequence shown here is derived from an EMBL/GenBank/DDBJ whole genome shotgun (WGS) entry which is preliminary data.</text>
</comment>
<dbReference type="InterPro" id="IPR051782">
    <property type="entry name" value="ABC_Transporter_VariousFunc"/>
</dbReference>
<dbReference type="InterPro" id="IPR003439">
    <property type="entry name" value="ABC_transporter-like_ATP-bd"/>
</dbReference>
<proteinExistence type="predicted"/>
<dbReference type="Gene3D" id="3.40.50.300">
    <property type="entry name" value="P-loop containing nucleotide triphosphate hydrolases"/>
    <property type="match status" value="1"/>
</dbReference>
<name>A0A9E3ZUW1_9ENTE</name>
<dbReference type="SMART" id="SM00382">
    <property type="entry name" value="AAA"/>
    <property type="match status" value="1"/>
</dbReference>
<evidence type="ECO:0000313" key="6">
    <source>
        <dbReference type="Proteomes" id="UP000813384"/>
    </source>
</evidence>
<evidence type="ECO:0000313" key="5">
    <source>
        <dbReference type="EMBL" id="MCC9274705.1"/>
    </source>
</evidence>
<keyword evidence="1" id="KW-0813">Transport</keyword>
<reference evidence="5" key="1">
    <citation type="journal article" date="2021" name="PeerJ">
        <title>Extensive microbial diversity within the chicken gut microbiome revealed by metagenomics and culture.</title>
        <authorList>
            <person name="Gilroy R."/>
            <person name="Ravi A."/>
            <person name="Getino M."/>
            <person name="Pursley I."/>
            <person name="Horton D.L."/>
            <person name="Alikhan N.F."/>
            <person name="Baker D."/>
            <person name="Gharbi K."/>
            <person name="Hall N."/>
            <person name="Watson M."/>
            <person name="Adriaenssens E.M."/>
            <person name="Foster-Nyarko E."/>
            <person name="Jarju S."/>
            <person name="Secka A."/>
            <person name="Antonio M."/>
            <person name="Oren A."/>
            <person name="Chaudhuri R.R."/>
            <person name="La Ragione R."/>
            <person name="Hildebrand F."/>
            <person name="Pallen M.J."/>
        </authorList>
    </citation>
    <scope>NUCLEOTIDE SEQUENCE</scope>
    <source>
        <strain evidence="5">150</strain>
    </source>
</reference>
<keyword evidence="3 5" id="KW-0067">ATP-binding</keyword>
<dbReference type="PANTHER" id="PTHR42939">
    <property type="entry name" value="ABC TRANSPORTER ATP-BINDING PROTEIN ALBC-RELATED"/>
    <property type="match status" value="1"/>
</dbReference>
<dbReference type="AlphaFoldDB" id="A0A9E3ZUW1"/>
<dbReference type="Pfam" id="PF00005">
    <property type="entry name" value="ABC_tran"/>
    <property type="match status" value="1"/>
</dbReference>
<dbReference type="CDD" id="cd03230">
    <property type="entry name" value="ABC_DR_subfamily_A"/>
    <property type="match status" value="1"/>
</dbReference>
<dbReference type="Proteomes" id="UP000813384">
    <property type="component" value="Unassembled WGS sequence"/>
</dbReference>
<evidence type="ECO:0000256" key="2">
    <source>
        <dbReference type="ARBA" id="ARBA00022741"/>
    </source>
</evidence>
<accession>A0A9E3ZUW1</accession>
<dbReference type="GO" id="GO:0005524">
    <property type="term" value="F:ATP binding"/>
    <property type="evidence" value="ECO:0007669"/>
    <property type="project" value="UniProtKB-KW"/>
</dbReference>
<dbReference type="InterPro" id="IPR003593">
    <property type="entry name" value="AAA+_ATPase"/>
</dbReference>
<sequence>MILIIELKVENISVRFKQQSVLNQCSFELQSGEVVGLIAPNGTGKTTLLNAMIGLQKIDQGALILSDTSLPLRTREAILQQLFFIESSANLYDYLTVEEHLLLVKKAWNSPIALEEAILFFNIQSFRKKKVKALSLGMKQQLILTMYLISNCPIWLMDEPLTGLDPTNVYLFNQLITHAKNKGCCILMSSHNLTNISEICTRVLFLKKGIITEDISINTGKDLDATYRQLFFTREVL</sequence>
<dbReference type="PANTHER" id="PTHR42939:SF1">
    <property type="entry name" value="ABC TRANSPORTER ATP-BINDING PROTEIN ALBC-RELATED"/>
    <property type="match status" value="1"/>
</dbReference>
<evidence type="ECO:0000259" key="4">
    <source>
        <dbReference type="PROSITE" id="PS50893"/>
    </source>
</evidence>
<protein>
    <submittedName>
        <fullName evidence="5">ABC transporter ATP-binding protein</fullName>
    </submittedName>
</protein>
<dbReference type="EMBL" id="JAJJVO010000153">
    <property type="protein sequence ID" value="MCC9274705.1"/>
    <property type="molecule type" value="Genomic_DNA"/>
</dbReference>